<feature type="region of interest" description="Disordered" evidence="2">
    <location>
        <begin position="373"/>
        <end position="392"/>
    </location>
</feature>
<proteinExistence type="predicted"/>
<protein>
    <submittedName>
        <fullName evidence="3">Myb-like protein F</fullName>
    </submittedName>
</protein>
<feature type="coiled-coil region" evidence="1">
    <location>
        <begin position="19"/>
        <end position="85"/>
    </location>
</feature>
<comment type="caution">
    <text evidence="3">The sequence shown here is derived from an EMBL/GenBank/DDBJ whole genome shotgun (WGS) entry which is preliminary data.</text>
</comment>
<feature type="region of interest" description="Disordered" evidence="2">
    <location>
        <begin position="828"/>
        <end position="867"/>
    </location>
</feature>
<keyword evidence="4" id="KW-1185">Reference proteome</keyword>
<feature type="coiled-coil region" evidence="1">
    <location>
        <begin position="211"/>
        <end position="239"/>
    </location>
</feature>
<name>A0ABD2C950_VESSQ</name>
<feature type="compositionally biased region" description="Polar residues" evidence="2">
    <location>
        <begin position="400"/>
        <end position="409"/>
    </location>
</feature>
<sequence length="927" mass="107590">MDSDFDIYEDLPSYNINDDETLSVNNEALSKECEELRKEVSELKSKLENLQKVNETLEVNLSSLLKTAKAEIMRKDKMIDELRKQVDNMSFRRGNFNRNVKDINDKSMQQSPVQNVHEYSRVQQYVENEITSMSKLQNLNSNNDKYNSVASNSSDTNFQDFSIVNCNQPDEDQVVSDYESYSNQFCNTKHQSKKLPVPYTGSTTIFTERLRKKIMEEEAEKKRKLLDEEEKTNLSLEDKHDKNTKINIDDKENHSYCSILNSNVDDTSLKSKEAVCDFTDNTNTAEDNSVSMTNQQKLTLNTKVSGKRLDNVDAPCNKRRKLDIERNSPTNKNSLSEEDVFNEYDHENISSTKTDKLNCEENSNSYIKKNAWNDNKYDKGTRSNNTSYRRKEKDYKKFSSDYNNYSKESNVYHEKNKYSHTRNRSPLPKYFDKKHKYHDDRYRNYKDRFDRRRNSQDKEENSSITSDRRSYDLRNKDRNRSTEKYGTSDYNLPMSKGGKYSISCVSRSVSHERSRSRERTNHKTYDRRYLKSTRHDKNSEERDNIFSKRKSKINESKAVSVSKTKNDIIDKSIKENTIEEILEDGEIVSPIKSNLNSETNKKEEISNVETHKDSLDQFENELKTSNEMDTRICLTKTDSKNIEYKEKKIDQVQKDKDTIVVATTKNIYCKEIYIPLVENKQDCVVTSTNNIIPLSICIDNDINKNDISNENKSKCDKQIVQLEKASKEADSTCDSMQNFPEDVSRTIKEISVESTRQENNIICKYNGTEGKSISNTSNVGTVKDVFFIEKHEKENDTPKDKCNISNNNYDNQIPVLNDQQESLVKAHQEVPTTTKDLQGNEKDNGENEHTKIKASGDNKKEGSESDNSKVIIFARRRKHVQLTDNNASMTVVMNPNNINLDINVKDSVENNLKLRACKVSRSYKDVL</sequence>
<accession>A0ABD2C950</accession>
<evidence type="ECO:0000256" key="1">
    <source>
        <dbReference type="SAM" id="Coils"/>
    </source>
</evidence>
<gene>
    <name evidence="3" type="ORF">V1478_000994</name>
</gene>
<evidence type="ECO:0000256" key="2">
    <source>
        <dbReference type="SAM" id="MobiDB-lite"/>
    </source>
</evidence>
<reference evidence="3 4" key="1">
    <citation type="journal article" date="2024" name="Ann. Entomol. Soc. Am.">
        <title>Genomic analyses of the southern and eastern yellowjacket wasps (Hymenoptera: Vespidae) reveal evolutionary signatures of social life.</title>
        <authorList>
            <person name="Catto M.A."/>
            <person name="Caine P.B."/>
            <person name="Orr S.E."/>
            <person name="Hunt B.G."/>
            <person name="Goodisman M.A.D."/>
        </authorList>
    </citation>
    <scope>NUCLEOTIDE SEQUENCE [LARGE SCALE GENOMIC DNA]</scope>
    <source>
        <strain evidence="3">233</strain>
        <tissue evidence="3">Head and thorax</tissue>
    </source>
</reference>
<feature type="coiled-coil region" evidence="1">
    <location>
        <begin position="601"/>
        <end position="628"/>
    </location>
</feature>
<dbReference type="AlphaFoldDB" id="A0ABD2C950"/>
<feature type="compositionally biased region" description="Basic and acidic residues" evidence="2">
    <location>
        <begin position="509"/>
        <end position="525"/>
    </location>
</feature>
<dbReference type="EMBL" id="JAUDFV010000020">
    <property type="protein sequence ID" value="KAL2740853.1"/>
    <property type="molecule type" value="Genomic_DNA"/>
</dbReference>
<feature type="compositionally biased region" description="Basic and acidic residues" evidence="2">
    <location>
        <begin position="437"/>
        <end position="483"/>
    </location>
</feature>
<feature type="compositionally biased region" description="Basic and acidic residues" evidence="2">
    <location>
        <begin position="838"/>
        <end position="867"/>
    </location>
</feature>
<keyword evidence="1" id="KW-0175">Coiled coil</keyword>
<evidence type="ECO:0000313" key="3">
    <source>
        <dbReference type="EMBL" id="KAL2740853.1"/>
    </source>
</evidence>
<feature type="region of interest" description="Disordered" evidence="2">
    <location>
        <begin position="324"/>
        <end position="343"/>
    </location>
</feature>
<feature type="region of interest" description="Disordered" evidence="2">
    <location>
        <begin position="399"/>
        <end position="525"/>
    </location>
</feature>
<organism evidence="3 4">
    <name type="scientific">Vespula squamosa</name>
    <name type="common">Southern yellow jacket</name>
    <name type="synonym">Wasp</name>
    <dbReference type="NCBI Taxonomy" id="30214"/>
    <lineage>
        <taxon>Eukaryota</taxon>
        <taxon>Metazoa</taxon>
        <taxon>Ecdysozoa</taxon>
        <taxon>Arthropoda</taxon>
        <taxon>Hexapoda</taxon>
        <taxon>Insecta</taxon>
        <taxon>Pterygota</taxon>
        <taxon>Neoptera</taxon>
        <taxon>Endopterygota</taxon>
        <taxon>Hymenoptera</taxon>
        <taxon>Apocrita</taxon>
        <taxon>Aculeata</taxon>
        <taxon>Vespoidea</taxon>
        <taxon>Vespidae</taxon>
        <taxon>Vespinae</taxon>
        <taxon>Vespula</taxon>
    </lineage>
</organism>
<evidence type="ECO:0000313" key="4">
    <source>
        <dbReference type="Proteomes" id="UP001607302"/>
    </source>
</evidence>
<dbReference type="Proteomes" id="UP001607302">
    <property type="component" value="Unassembled WGS sequence"/>
</dbReference>